<evidence type="ECO:0000256" key="2">
    <source>
        <dbReference type="ARBA" id="ARBA00022690"/>
    </source>
</evidence>
<dbReference type="GO" id="GO:0004867">
    <property type="term" value="F:serine-type endopeptidase inhibitor activity"/>
    <property type="evidence" value="ECO:0007669"/>
    <property type="project" value="UniProtKB-KW"/>
</dbReference>
<dbReference type="Gene3D" id="2.10.69.10">
    <property type="entry name" value="Cysteine Protease (Bromelain) Inhibitor, subunit H"/>
    <property type="match status" value="1"/>
</dbReference>
<evidence type="ECO:0000256" key="6">
    <source>
        <dbReference type="SAM" id="SignalP"/>
    </source>
</evidence>
<keyword evidence="6" id="KW-0732">Signal</keyword>
<dbReference type="Proteomes" id="UP000019116">
    <property type="component" value="Chromosome 1B"/>
</dbReference>
<dbReference type="PANTHER" id="PTHR33479">
    <property type="entry name" value="BOWMAN-BIRK TYPE BRAN TRYPSIN INHIBITOR"/>
    <property type="match status" value="1"/>
</dbReference>
<dbReference type="PANTHER" id="PTHR33479:SF4">
    <property type="entry name" value="BOWMAN-BIRK TYPE TRYPSIN INHIBITOR"/>
    <property type="match status" value="1"/>
</dbReference>
<dbReference type="AlphaFoldDB" id="A0A3B5YQF3"/>
<evidence type="ECO:0000256" key="1">
    <source>
        <dbReference type="ARBA" id="ARBA00008506"/>
    </source>
</evidence>
<dbReference type="SMR" id="A0A3B5YQF3"/>
<comment type="similarity">
    <text evidence="1 5">Belongs to the Bowman-Birk serine protease inhibitor family.</text>
</comment>
<evidence type="ECO:0000256" key="3">
    <source>
        <dbReference type="ARBA" id="ARBA00022900"/>
    </source>
</evidence>
<proteinExistence type="inferred from homology"/>
<dbReference type="Gramene" id="TraesCS1B03G0051900.1">
    <property type="protein sequence ID" value="TraesCS1B03G0051900.1.CDS"/>
    <property type="gene ID" value="TraesCS1B03G0051900"/>
</dbReference>
<dbReference type="PaxDb" id="4565-Traes_1BS_61543B74A.1"/>
<protein>
    <recommendedName>
        <fullName evidence="7">Bowman-Birk serine protease inhibitors family domain-containing protein</fullName>
    </recommendedName>
</protein>
<keyword evidence="4" id="KW-1015">Disulfide bond</keyword>
<feature type="signal peptide" evidence="6">
    <location>
        <begin position="1"/>
        <end position="25"/>
    </location>
</feature>
<evidence type="ECO:0000313" key="9">
    <source>
        <dbReference type="Proteomes" id="UP000019116"/>
    </source>
</evidence>
<accession>A0A3B5YQF3</accession>
<dbReference type="OrthoDB" id="739291at2759"/>
<dbReference type="Gramene" id="TraesSTA1B03G00188000.1">
    <property type="protein sequence ID" value="TraesSTA1B03G00188000.1"/>
    <property type="gene ID" value="TraesSTA1B03G00188000"/>
</dbReference>
<evidence type="ECO:0000256" key="5">
    <source>
        <dbReference type="RuleBase" id="RU003856"/>
    </source>
</evidence>
<dbReference type="GeneID" id="123084438"/>
<organism evidence="8">
    <name type="scientific">Triticum aestivum</name>
    <name type="common">Wheat</name>
    <dbReference type="NCBI Taxonomy" id="4565"/>
    <lineage>
        <taxon>Eukaryota</taxon>
        <taxon>Viridiplantae</taxon>
        <taxon>Streptophyta</taxon>
        <taxon>Embryophyta</taxon>
        <taxon>Tracheophyta</taxon>
        <taxon>Spermatophyta</taxon>
        <taxon>Magnoliopsida</taxon>
        <taxon>Liliopsida</taxon>
        <taxon>Poales</taxon>
        <taxon>Poaceae</taxon>
        <taxon>BOP clade</taxon>
        <taxon>Pooideae</taxon>
        <taxon>Triticodae</taxon>
        <taxon>Triticeae</taxon>
        <taxon>Triticinae</taxon>
        <taxon>Triticum</taxon>
    </lineage>
</organism>
<dbReference type="InterPro" id="IPR000877">
    <property type="entry name" value="Prot_inh_BBI"/>
</dbReference>
<dbReference type="Pfam" id="PF00228">
    <property type="entry name" value="Bowman-Birk_leg"/>
    <property type="match status" value="1"/>
</dbReference>
<reference evidence="8" key="1">
    <citation type="submission" date="2018-08" db="EMBL/GenBank/DDBJ databases">
        <authorList>
            <person name="Rossello M."/>
        </authorList>
    </citation>
    <scope>NUCLEOTIDE SEQUENCE [LARGE SCALE GENOMIC DNA]</scope>
    <source>
        <strain evidence="8">cv. Chinese Spring</strain>
    </source>
</reference>
<feature type="chain" id="PRO_5043169905" description="Bowman-Birk serine protease inhibitors family domain-containing protein" evidence="6">
    <location>
        <begin position="26"/>
        <end position="92"/>
    </location>
</feature>
<feature type="domain" description="Bowman-Birk serine protease inhibitors family" evidence="7">
    <location>
        <begin position="31"/>
        <end position="88"/>
    </location>
</feature>
<evidence type="ECO:0000259" key="7">
    <source>
        <dbReference type="SMART" id="SM00269"/>
    </source>
</evidence>
<evidence type="ECO:0000313" key="8">
    <source>
        <dbReference type="EnsemblPlants" id="TraesCS1B02G026000.1"/>
    </source>
</evidence>
<dbReference type="Gramene" id="TraesKAR1B01G0012640.1">
    <property type="protein sequence ID" value="cds.TraesKAR1B01G0012640.1"/>
    <property type="gene ID" value="TraesKAR1B01G0012640"/>
</dbReference>
<dbReference type="Gramene" id="TraesNOR1B03G00191030.1">
    <property type="protein sequence ID" value="TraesNOR1B03G00191030.1"/>
    <property type="gene ID" value="TraesNOR1B03G00191030"/>
</dbReference>
<keyword evidence="3 5" id="KW-0722">Serine protease inhibitor</keyword>
<keyword evidence="9" id="KW-1185">Reference proteome</keyword>
<dbReference type="RefSeq" id="XP_044361979.1">
    <property type="nucleotide sequence ID" value="XM_044506044.1"/>
</dbReference>
<dbReference type="EnsemblPlants" id="TraesCS1B02G026000.1">
    <property type="protein sequence ID" value="TraesCS1B02G026000.1"/>
    <property type="gene ID" value="TraesCS1B02G026000"/>
</dbReference>
<sequence length="92" mass="9659">MRPQALLAVLAVVAVLAAALPLAHSQGATLCCDKCGICTRSFPPQCRCMDISPTGCNPACKTCAKSTVGGRDSFQCKDFITNFCETRCTKAA</sequence>
<evidence type="ECO:0000256" key="4">
    <source>
        <dbReference type="ARBA" id="ARBA00023157"/>
    </source>
</evidence>
<dbReference type="Gramene" id="TraesCS1B02G026000.1">
    <property type="protein sequence ID" value="TraesCS1B02G026000.1"/>
    <property type="gene ID" value="TraesCS1B02G026000"/>
</dbReference>
<dbReference type="SMART" id="SM00269">
    <property type="entry name" value="BowB"/>
    <property type="match status" value="1"/>
</dbReference>
<keyword evidence="2 5" id="KW-0646">Protease inhibitor</keyword>
<dbReference type="GO" id="GO:0005576">
    <property type="term" value="C:extracellular region"/>
    <property type="evidence" value="ECO:0007669"/>
    <property type="project" value="InterPro"/>
</dbReference>
<reference evidence="8" key="2">
    <citation type="submission" date="2018-10" db="UniProtKB">
        <authorList>
            <consortium name="EnsemblPlants"/>
        </authorList>
    </citation>
    <scope>IDENTIFICATION</scope>
</reference>
<name>A0A3B5YQF3_WHEAT</name>
<dbReference type="InterPro" id="IPR035995">
    <property type="entry name" value="Bowman-Birk_prot_inh"/>
</dbReference>
<gene>
    <name evidence="8" type="primary">LOC123084438</name>
</gene>
<dbReference type="SUPFAM" id="SSF57247">
    <property type="entry name" value="Bowman-Birk inhibitor, BBI"/>
    <property type="match status" value="1"/>
</dbReference>
<dbReference type="OMA" id="CCDKCGI"/>
<dbReference type="Gramene" id="TraesJAG1B03G00189560.1">
    <property type="protein sequence ID" value="TraesJAG1B03G00189560.1"/>
    <property type="gene ID" value="TraesJAG1B03G00189560"/>
</dbReference>